<dbReference type="Proteomes" id="UP000053110">
    <property type="component" value="Unassembled WGS sequence"/>
</dbReference>
<accession>A0A061HJZ4</accession>
<evidence type="ECO:0000313" key="4">
    <source>
        <dbReference type="Proteomes" id="UP000053110"/>
    </source>
</evidence>
<protein>
    <submittedName>
        <fullName evidence="3">BgtA-21167</fullName>
    </submittedName>
</protein>
<evidence type="ECO:0000256" key="1">
    <source>
        <dbReference type="SAM" id="MobiDB-lite"/>
    </source>
</evidence>
<feature type="compositionally biased region" description="Basic residues" evidence="1">
    <location>
        <begin position="172"/>
        <end position="184"/>
    </location>
</feature>
<sequence>MSAFPPQRTITSIPVTRTTALTCLSAYLTCSETQPHLLPNTRLDPSGGPTVGSSKHSVTIHNLKRMEAGLRGEWLAPSLQLGSDDMVSSPTRLNRGLKKSDKNVYDVMDMDDNNIFEENDASELTEEHVKDSQDVNLTQLNRSKLISKTSDNVRILPPNNNTIELSKEARKAEKKARRKLHKKTAQNPARE</sequence>
<dbReference type="AlphaFoldDB" id="A0A061HJZ4"/>
<reference evidence="3" key="3">
    <citation type="submission" date="2018-07" db="EMBL/GenBank/DDBJ databases">
        <authorList>
            <person name="Quirk P.G."/>
            <person name="Krulwich T.A."/>
        </authorList>
    </citation>
    <scope>NUCLEOTIDE SEQUENCE</scope>
    <source>
        <strain evidence="3">96224</strain>
    </source>
</reference>
<dbReference type="HOGENOM" id="CLU_104465_0_0_1"/>
<dbReference type="OrthoDB" id="5426872at2759"/>
<name>A0A061HJZ4_BLUGR</name>
<reference evidence="2" key="2">
    <citation type="submission" date="2013-01" db="EMBL/GenBank/DDBJ databases">
        <title>The wheat powdery mildew genome reveals unique evolution of an obligate biotroph.</title>
        <authorList>
            <person name="Oberhaensli S."/>
            <person name="Wicker T."/>
            <person name="Keller B."/>
        </authorList>
    </citation>
    <scope>NUCLEOTIDE SEQUENCE</scope>
    <source>
        <strain evidence="2">96224</strain>
    </source>
</reference>
<evidence type="ECO:0000313" key="3">
    <source>
        <dbReference type="EMBL" id="SUZ11923.1"/>
    </source>
</evidence>
<evidence type="ECO:0000313" key="2">
    <source>
        <dbReference type="EMBL" id="EPQ63328.1"/>
    </source>
</evidence>
<proteinExistence type="predicted"/>
<organism evidence="3">
    <name type="scientific">Blumeria graminis f. sp. tritici 96224</name>
    <dbReference type="NCBI Taxonomy" id="1268274"/>
    <lineage>
        <taxon>Eukaryota</taxon>
        <taxon>Fungi</taxon>
        <taxon>Dikarya</taxon>
        <taxon>Ascomycota</taxon>
        <taxon>Pezizomycotina</taxon>
        <taxon>Leotiomycetes</taxon>
        <taxon>Erysiphales</taxon>
        <taxon>Erysiphaceae</taxon>
        <taxon>Blumeria</taxon>
    </lineage>
</organism>
<feature type="non-terminal residue" evidence="3">
    <location>
        <position position="191"/>
    </location>
</feature>
<reference evidence="4" key="1">
    <citation type="journal article" date="2013" name="Nat. Genet.">
        <title>The wheat powdery mildew genome shows the unique evolution of an obligate biotroph.</title>
        <authorList>
            <person name="Wicker T."/>
            <person name="Oberhaensli S."/>
            <person name="Parlange F."/>
            <person name="Buchmann J.P."/>
            <person name="Shatalina M."/>
            <person name="Roffler S."/>
            <person name="Ben-David R."/>
            <person name="Dolezel J."/>
            <person name="Simkova H."/>
            <person name="Schulze-Lefert P."/>
            <person name="Spanu P.D."/>
            <person name="Bruggmann R."/>
            <person name="Amselem J."/>
            <person name="Quesneville H."/>
            <person name="Ver Loren van Themaat E."/>
            <person name="Paape T."/>
            <person name="Shimizu K.K."/>
            <person name="Keller B."/>
        </authorList>
    </citation>
    <scope>NUCLEOTIDE SEQUENCE [LARGE SCALE GENOMIC DNA]</scope>
    <source>
        <strain evidence="4">96224</strain>
    </source>
</reference>
<dbReference type="EMBL" id="UIGY01000155">
    <property type="protein sequence ID" value="SUZ11923.1"/>
    <property type="molecule type" value="Genomic_DNA"/>
</dbReference>
<gene>
    <name evidence="2" type="ORF">BGT96224_A21167</name>
    <name evidence="3" type="ORF">BGT96224V2_LOCUS5100</name>
</gene>
<dbReference type="EMBL" id="KE375127">
    <property type="protein sequence ID" value="EPQ63328.1"/>
    <property type="molecule type" value="Genomic_DNA"/>
</dbReference>
<feature type="region of interest" description="Disordered" evidence="1">
    <location>
        <begin position="157"/>
        <end position="191"/>
    </location>
</feature>